<dbReference type="GO" id="GO:0015031">
    <property type="term" value="P:protein transport"/>
    <property type="evidence" value="ECO:0007669"/>
    <property type="project" value="UniProtKB-KW"/>
</dbReference>
<dbReference type="HAMAP" id="MF_01810">
    <property type="entry name" value="YidC_type1"/>
    <property type="match status" value="1"/>
</dbReference>
<feature type="compositionally biased region" description="Low complexity" evidence="14">
    <location>
        <begin position="673"/>
        <end position="686"/>
    </location>
</feature>
<proteinExistence type="inferred from homology"/>
<organism evidence="16 17">
    <name type="scientific">Fuerstiella marisgermanici</name>
    <dbReference type="NCBI Taxonomy" id="1891926"/>
    <lineage>
        <taxon>Bacteria</taxon>
        <taxon>Pseudomonadati</taxon>
        <taxon>Planctomycetota</taxon>
        <taxon>Planctomycetia</taxon>
        <taxon>Planctomycetales</taxon>
        <taxon>Planctomycetaceae</taxon>
        <taxon>Fuerstiella</taxon>
    </lineage>
</organism>
<dbReference type="InterPro" id="IPR019998">
    <property type="entry name" value="Membr_insert_YidC"/>
</dbReference>
<dbReference type="PANTHER" id="PTHR12428">
    <property type="entry name" value="OXA1"/>
    <property type="match status" value="1"/>
</dbReference>
<evidence type="ECO:0000256" key="6">
    <source>
        <dbReference type="ARBA" id="ARBA00022692"/>
    </source>
</evidence>
<feature type="compositionally biased region" description="Low complexity" evidence="14">
    <location>
        <begin position="64"/>
        <end position="82"/>
    </location>
</feature>
<dbReference type="CDD" id="cd20070">
    <property type="entry name" value="5TM_YidC_Alb3"/>
    <property type="match status" value="1"/>
</dbReference>
<dbReference type="Gene3D" id="2.70.98.90">
    <property type="match status" value="1"/>
</dbReference>
<evidence type="ECO:0000256" key="1">
    <source>
        <dbReference type="ARBA" id="ARBA00004429"/>
    </source>
</evidence>
<evidence type="ECO:0000256" key="8">
    <source>
        <dbReference type="ARBA" id="ARBA00022989"/>
    </source>
</evidence>
<dbReference type="InterPro" id="IPR028055">
    <property type="entry name" value="YidC/Oxa/ALB_C"/>
</dbReference>
<evidence type="ECO:0000256" key="12">
    <source>
        <dbReference type="ARBA" id="ARBA00033342"/>
    </source>
</evidence>
<dbReference type="NCBIfam" id="TIGR03592">
    <property type="entry name" value="yidC_oxa1_cterm"/>
    <property type="match status" value="1"/>
</dbReference>
<gene>
    <name evidence="13 16" type="primary">yidC</name>
    <name evidence="16" type="ORF">Fuma_03631</name>
</gene>
<accession>A0A1P8WIY9</accession>
<keyword evidence="5 13" id="KW-1003">Cell membrane</keyword>
<evidence type="ECO:0000256" key="5">
    <source>
        <dbReference type="ARBA" id="ARBA00022475"/>
    </source>
</evidence>
<keyword evidence="8 13" id="KW-1133">Transmembrane helix</keyword>
<evidence type="ECO:0000256" key="7">
    <source>
        <dbReference type="ARBA" id="ARBA00022927"/>
    </source>
</evidence>
<feature type="compositionally biased region" description="Basic and acidic residues" evidence="14">
    <location>
        <begin position="707"/>
        <end position="722"/>
    </location>
</feature>
<evidence type="ECO:0000259" key="15">
    <source>
        <dbReference type="Pfam" id="PF02096"/>
    </source>
</evidence>
<keyword evidence="9 13" id="KW-0472">Membrane</keyword>
<feature type="compositionally biased region" description="Acidic residues" evidence="14">
    <location>
        <begin position="48"/>
        <end position="63"/>
    </location>
</feature>
<name>A0A1P8WIY9_9PLAN</name>
<evidence type="ECO:0000256" key="2">
    <source>
        <dbReference type="ARBA" id="ARBA00010527"/>
    </source>
</evidence>
<dbReference type="OrthoDB" id="9780552at2"/>
<keyword evidence="10 13" id="KW-0143">Chaperone</keyword>
<keyword evidence="6 13" id="KW-0812">Transmembrane</keyword>
<feature type="region of interest" description="Disordered" evidence="14">
    <location>
        <begin position="43"/>
        <end position="86"/>
    </location>
</feature>
<dbReference type="InterPro" id="IPR038221">
    <property type="entry name" value="YidC_periplasmic_sf"/>
</dbReference>
<feature type="transmembrane region" description="Helical" evidence="13">
    <location>
        <begin position="445"/>
        <end position="467"/>
    </location>
</feature>
<dbReference type="GO" id="GO:0032977">
    <property type="term" value="F:membrane insertase activity"/>
    <property type="evidence" value="ECO:0007669"/>
    <property type="project" value="InterPro"/>
</dbReference>
<dbReference type="RefSeq" id="WP_077025384.1">
    <property type="nucleotide sequence ID" value="NZ_CP017641.1"/>
</dbReference>
<keyword evidence="4 13" id="KW-0813">Transport</keyword>
<evidence type="ECO:0000313" key="17">
    <source>
        <dbReference type="Proteomes" id="UP000187735"/>
    </source>
</evidence>
<evidence type="ECO:0000256" key="11">
    <source>
        <dbReference type="ARBA" id="ARBA00033245"/>
    </source>
</evidence>
<protein>
    <recommendedName>
        <fullName evidence="3 13">Membrane protein insertase YidC</fullName>
    </recommendedName>
    <alternativeName>
        <fullName evidence="12 13">Foldase YidC</fullName>
    </alternativeName>
    <alternativeName>
        <fullName evidence="11 13">Membrane integrase YidC</fullName>
    </alternativeName>
    <alternativeName>
        <fullName evidence="13">Membrane protein YidC</fullName>
    </alternativeName>
</protein>
<evidence type="ECO:0000256" key="13">
    <source>
        <dbReference type="HAMAP-Rule" id="MF_01810"/>
    </source>
</evidence>
<feature type="transmembrane region" description="Helical" evidence="13">
    <location>
        <begin position="6"/>
        <end position="25"/>
    </location>
</feature>
<feature type="transmembrane region" description="Helical" evidence="13">
    <location>
        <begin position="518"/>
        <end position="539"/>
    </location>
</feature>
<dbReference type="InterPro" id="IPR047196">
    <property type="entry name" value="YidC_ALB_C"/>
</dbReference>
<feature type="region of interest" description="Disordered" evidence="14">
    <location>
        <begin position="651"/>
        <end position="730"/>
    </location>
</feature>
<feature type="transmembrane region" description="Helical" evidence="13">
    <location>
        <begin position="607"/>
        <end position="630"/>
    </location>
</feature>
<dbReference type="EMBL" id="CP017641">
    <property type="protein sequence ID" value="APZ94013.1"/>
    <property type="molecule type" value="Genomic_DNA"/>
</dbReference>
<keyword evidence="17" id="KW-1185">Reference proteome</keyword>
<keyword evidence="7 13" id="KW-0653">Protein transport</keyword>
<dbReference type="Proteomes" id="UP000187735">
    <property type="component" value="Chromosome"/>
</dbReference>
<feature type="domain" description="Membrane insertase YidC/Oxa/ALB C-terminal" evidence="15">
    <location>
        <begin position="449"/>
        <end position="640"/>
    </location>
</feature>
<reference evidence="16 17" key="1">
    <citation type="journal article" date="2016" name="Front. Microbiol.">
        <title>Fuerstia marisgermanicae gen. nov., sp. nov., an Unusual Member of the Phylum Planctomycetes from the German Wadden Sea.</title>
        <authorList>
            <person name="Kohn T."/>
            <person name="Heuer A."/>
            <person name="Jogler M."/>
            <person name="Vollmers J."/>
            <person name="Boedeker C."/>
            <person name="Bunk B."/>
            <person name="Rast P."/>
            <person name="Borchert D."/>
            <person name="Glockner I."/>
            <person name="Freese H.M."/>
            <person name="Klenk H.P."/>
            <person name="Overmann J."/>
            <person name="Kaster A.K."/>
            <person name="Rohde M."/>
            <person name="Wiegand S."/>
            <person name="Jogler C."/>
        </authorList>
    </citation>
    <scope>NUCLEOTIDE SEQUENCE [LARGE SCALE GENOMIC DNA]</scope>
    <source>
        <strain evidence="16 17">NH11</strain>
    </source>
</reference>
<evidence type="ECO:0000256" key="9">
    <source>
        <dbReference type="ARBA" id="ARBA00023136"/>
    </source>
</evidence>
<dbReference type="AlphaFoldDB" id="A0A1P8WIY9"/>
<dbReference type="GO" id="GO:0051205">
    <property type="term" value="P:protein insertion into membrane"/>
    <property type="evidence" value="ECO:0007669"/>
    <property type="project" value="TreeGrafter"/>
</dbReference>
<feature type="transmembrane region" description="Helical" evidence="13">
    <location>
        <begin position="563"/>
        <end position="586"/>
    </location>
</feature>
<comment type="similarity">
    <text evidence="2 13">Belongs to the OXA1/ALB3/YidC family. Type 1 subfamily.</text>
</comment>
<evidence type="ECO:0000256" key="3">
    <source>
        <dbReference type="ARBA" id="ARBA00015325"/>
    </source>
</evidence>
<comment type="subcellular location">
    <subcellularLocation>
        <location evidence="1">Cell inner membrane</location>
        <topology evidence="1">Multi-pass membrane protein</topology>
    </subcellularLocation>
    <subcellularLocation>
        <location evidence="13">Cell membrane</location>
        <topology evidence="13">Multi-pass membrane protein</topology>
    </subcellularLocation>
</comment>
<dbReference type="STRING" id="1891926.Fuma_03631"/>
<evidence type="ECO:0000256" key="10">
    <source>
        <dbReference type="ARBA" id="ARBA00023186"/>
    </source>
</evidence>
<dbReference type="GO" id="GO:0005886">
    <property type="term" value="C:plasma membrane"/>
    <property type="evidence" value="ECO:0007669"/>
    <property type="project" value="UniProtKB-SubCell"/>
</dbReference>
<dbReference type="PANTHER" id="PTHR12428:SF65">
    <property type="entry name" value="CYTOCHROME C OXIDASE ASSEMBLY PROTEIN COX18, MITOCHONDRIAL"/>
    <property type="match status" value="1"/>
</dbReference>
<evidence type="ECO:0000256" key="14">
    <source>
        <dbReference type="SAM" id="MobiDB-lite"/>
    </source>
</evidence>
<dbReference type="KEGG" id="fmr:Fuma_03631"/>
<evidence type="ECO:0000256" key="4">
    <source>
        <dbReference type="ARBA" id="ARBA00022448"/>
    </source>
</evidence>
<evidence type="ECO:0000313" key="16">
    <source>
        <dbReference type="EMBL" id="APZ94013.1"/>
    </source>
</evidence>
<comment type="function">
    <text evidence="13">Required for the insertion and/or proper folding and/or complex formation of integral membrane proteins into the membrane. Involved in integration of membrane proteins that insert both dependently and independently of the Sec translocase complex, as well as at least some lipoproteins. Aids folding of multispanning membrane proteins.</text>
</comment>
<dbReference type="InterPro" id="IPR001708">
    <property type="entry name" value="YidC/ALB3/OXA1/COX18"/>
</dbReference>
<sequence length="730" mass="81055">MDNRRFVTFLVFFFAFTYLYNAIIVPKFFPRPVKPAAVEPEGVLDGNLADDNEADESAEEPPDGAEVAAESDAPEAAAKPASHPQKTITLGSLEPDSGYFLQAEISSVGAAIESVQITDPKFKELDDRNKQVTVVGTTTADDRTFSTAISGIDDQLKKHGQSLETASWEVVSSDQSQATFAYEAPDGKLRVEKQYRLSKVDVNKKDMSEEFETNAAGYTVEMELTIQNLSDEPSTVEFELQGPVGVVLENKAHTRKYRDIKLEFLGEDDDVTLSANDVVDLYETTLAEARSQGVSPNTRELRQLVRQKEPWTGAIRYAGVDVQFFAALMAPLDGRDEAQRMANKWIERTYPILVVKDDSNTNESDISFRVVSTPIELQAKGEKDSATRNFAFFVGPKRSDLLDPPPMEAKRVLDIDTGFFNTISLGLVGLLVRLMQFLLSTFHGLGLPYGLAIICLTALVRGCMFPISRKQAISAAKMKELQPKIKELQLKYPDDKQKVAQGQMELWRKHNINPLSGCMPLLFQMPIFIGLYSCLNTAVDLRMSKFLWIDNLAAPDALFEFPFAMPAIVGPHINVLPLVTVVLFLVQQKLFMPPPADEQAEMTQKMMNMMTFMFGAMFWHQPAGLCLYFICSSLWGIAERKLLGKASVSLGDDDQPSVTVKDPTSDTKKNGNKKNGNSGRQSSSKNAPPQAEKKQGFFAKLMEAAEEAQKQAEQKRDKDGKKTGGKRKGR</sequence>
<dbReference type="Pfam" id="PF02096">
    <property type="entry name" value="60KD_IMP"/>
    <property type="match status" value="1"/>
</dbReference>
<comment type="subunit">
    <text evidence="13">Interacts with the Sec translocase complex via SecD. Specifically interacts with transmembrane segments of nascent integral membrane proteins during membrane integration.</text>
</comment>